<dbReference type="Proteomes" id="UP000032141">
    <property type="component" value="Chromosome C4"/>
</dbReference>
<dbReference type="AlphaFoldDB" id="A0A0D3C282"/>
<proteinExistence type="predicted"/>
<protein>
    <recommendedName>
        <fullName evidence="1">Retrotransposon Copia-like N-terminal domain-containing protein</fullName>
    </recommendedName>
</protein>
<dbReference type="PANTHER" id="PTHR47481">
    <property type="match status" value="1"/>
</dbReference>
<dbReference type="Pfam" id="PF14223">
    <property type="entry name" value="Retrotran_gag_2"/>
    <property type="match status" value="1"/>
</dbReference>
<dbReference type="Gramene" id="Bo4g161150.1">
    <property type="protein sequence ID" value="Bo4g161150.1"/>
    <property type="gene ID" value="Bo4g161150"/>
</dbReference>
<sequence length="242" mass="27554">MDYRAIEPYNPPMLDIVNSVTVKLTEKNYILWKRQFEAFLNGQRLLGFVIGSTPQPIPVINAPTITGTSTRVPNPDYHLWFQTDQVIQSWLLGSFSEDIIQSAVVHCSSSLEIWNTLASHFNRATSSRLFELQRKLQTISKQEKTMNDYLRDIKSICDQLTSIGNPVPERMKIFTALFGLGRDYEPIKTSIEGSMDSQITPAFDDIVPRLVAFDDRLQSYTADTSVIPHLAFNTTRGRPFFT</sequence>
<reference evidence="2 3" key="1">
    <citation type="journal article" date="2014" name="Genome Biol.">
        <title>Transcriptome and methylome profiling reveals relics of genome dominance in the mesopolyploid Brassica oleracea.</title>
        <authorList>
            <person name="Parkin I.A."/>
            <person name="Koh C."/>
            <person name="Tang H."/>
            <person name="Robinson S.J."/>
            <person name="Kagale S."/>
            <person name="Clarke W.E."/>
            <person name="Town C.D."/>
            <person name="Nixon J."/>
            <person name="Krishnakumar V."/>
            <person name="Bidwell S.L."/>
            <person name="Denoeud F."/>
            <person name="Belcram H."/>
            <person name="Links M.G."/>
            <person name="Just J."/>
            <person name="Clarke C."/>
            <person name="Bender T."/>
            <person name="Huebert T."/>
            <person name="Mason A.S."/>
            <person name="Pires J.C."/>
            <person name="Barker G."/>
            <person name="Moore J."/>
            <person name="Walley P.G."/>
            <person name="Manoli S."/>
            <person name="Batley J."/>
            <person name="Edwards D."/>
            <person name="Nelson M.N."/>
            <person name="Wang X."/>
            <person name="Paterson A.H."/>
            <person name="King G."/>
            <person name="Bancroft I."/>
            <person name="Chalhoub B."/>
            <person name="Sharpe A.G."/>
        </authorList>
    </citation>
    <scope>NUCLEOTIDE SEQUENCE</scope>
    <source>
        <strain evidence="2 3">cv. TO1000</strain>
    </source>
</reference>
<evidence type="ECO:0000259" key="1">
    <source>
        <dbReference type="Pfam" id="PF14244"/>
    </source>
</evidence>
<dbReference type="EnsemblPlants" id="Bo4g161150.1">
    <property type="protein sequence ID" value="Bo4g161150.1"/>
    <property type="gene ID" value="Bo4g161150"/>
</dbReference>
<name>A0A0D3C282_BRAOL</name>
<keyword evidence="3" id="KW-1185">Reference proteome</keyword>
<dbReference type="HOGENOM" id="CLU_093651_0_0_1"/>
<dbReference type="OMA" id="DTMAWID"/>
<feature type="domain" description="Retrotransposon Copia-like N-terminal" evidence="1">
    <location>
        <begin position="19"/>
        <end position="56"/>
    </location>
</feature>
<evidence type="ECO:0000313" key="2">
    <source>
        <dbReference type="EnsemblPlants" id="Bo4g161150.1"/>
    </source>
</evidence>
<accession>A0A0D3C282</accession>
<organism evidence="2 3">
    <name type="scientific">Brassica oleracea var. oleracea</name>
    <dbReference type="NCBI Taxonomy" id="109376"/>
    <lineage>
        <taxon>Eukaryota</taxon>
        <taxon>Viridiplantae</taxon>
        <taxon>Streptophyta</taxon>
        <taxon>Embryophyta</taxon>
        <taxon>Tracheophyta</taxon>
        <taxon>Spermatophyta</taxon>
        <taxon>Magnoliopsida</taxon>
        <taxon>eudicotyledons</taxon>
        <taxon>Gunneridae</taxon>
        <taxon>Pentapetalae</taxon>
        <taxon>rosids</taxon>
        <taxon>malvids</taxon>
        <taxon>Brassicales</taxon>
        <taxon>Brassicaceae</taxon>
        <taxon>Brassiceae</taxon>
        <taxon>Brassica</taxon>
    </lineage>
</organism>
<evidence type="ECO:0000313" key="3">
    <source>
        <dbReference type="Proteomes" id="UP000032141"/>
    </source>
</evidence>
<dbReference type="Pfam" id="PF14244">
    <property type="entry name" value="Retrotran_gag_3"/>
    <property type="match status" value="1"/>
</dbReference>
<dbReference type="InterPro" id="IPR029472">
    <property type="entry name" value="Copia-like_N"/>
</dbReference>
<dbReference type="PANTHER" id="PTHR47481:SF10">
    <property type="entry name" value="COPIA-LIKE POLYPROTEIN_RETROTRANSPOSON"/>
    <property type="match status" value="1"/>
</dbReference>
<reference evidence="2" key="2">
    <citation type="submission" date="2015-03" db="UniProtKB">
        <authorList>
            <consortium name="EnsemblPlants"/>
        </authorList>
    </citation>
    <scope>IDENTIFICATION</scope>
</reference>
<dbReference type="eggNOG" id="KOG0017">
    <property type="taxonomic scope" value="Eukaryota"/>
</dbReference>
<dbReference type="STRING" id="109376.A0A0D3C282"/>